<dbReference type="OrthoDB" id="8251722at2759"/>
<name>A0A8J2PGV3_9HEXA</name>
<protein>
    <submittedName>
        <fullName evidence="1">Uncharacterized protein</fullName>
    </submittedName>
</protein>
<reference evidence="1" key="1">
    <citation type="submission" date="2021-06" db="EMBL/GenBank/DDBJ databases">
        <authorList>
            <person name="Hodson N. C."/>
            <person name="Mongue J. A."/>
            <person name="Jaron S. K."/>
        </authorList>
    </citation>
    <scope>NUCLEOTIDE SEQUENCE</scope>
</reference>
<feature type="non-terminal residue" evidence="1">
    <location>
        <position position="1"/>
    </location>
</feature>
<comment type="caution">
    <text evidence="1">The sequence shown here is derived from an EMBL/GenBank/DDBJ whole genome shotgun (WGS) entry which is preliminary data.</text>
</comment>
<feature type="non-terminal residue" evidence="1">
    <location>
        <position position="51"/>
    </location>
</feature>
<organism evidence="1 2">
    <name type="scientific">Allacma fusca</name>
    <dbReference type="NCBI Taxonomy" id="39272"/>
    <lineage>
        <taxon>Eukaryota</taxon>
        <taxon>Metazoa</taxon>
        <taxon>Ecdysozoa</taxon>
        <taxon>Arthropoda</taxon>
        <taxon>Hexapoda</taxon>
        <taxon>Collembola</taxon>
        <taxon>Symphypleona</taxon>
        <taxon>Sminthuridae</taxon>
        <taxon>Allacma</taxon>
    </lineage>
</organism>
<dbReference type="AlphaFoldDB" id="A0A8J2PGV3"/>
<sequence length="51" mass="5417">AAAMANEFADVEEGFELPEVQVEGAVGGVAAAGRLGNEFEEFFQQLQQDEA</sequence>
<gene>
    <name evidence="1" type="ORF">AFUS01_LOCUS25114</name>
</gene>
<accession>A0A8J2PGV3</accession>
<dbReference type="EMBL" id="CAJVCH010320069">
    <property type="protein sequence ID" value="CAG7786550.1"/>
    <property type="molecule type" value="Genomic_DNA"/>
</dbReference>
<dbReference type="Proteomes" id="UP000708208">
    <property type="component" value="Unassembled WGS sequence"/>
</dbReference>
<evidence type="ECO:0000313" key="1">
    <source>
        <dbReference type="EMBL" id="CAG7786550.1"/>
    </source>
</evidence>
<evidence type="ECO:0000313" key="2">
    <source>
        <dbReference type="Proteomes" id="UP000708208"/>
    </source>
</evidence>
<proteinExistence type="predicted"/>
<keyword evidence="2" id="KW-1185">Reference proteome</keyword>